<keyword evidence="2" id="KW-1185">Reference proteome</keyword>
<evidence type="ECO:0000313" key="2">
    <source>
        <dbReference type="Proteomes" id="UP001324993"/>
    </source>
</evidence>
<reference evidence="1 2" key="1">
    <citation type="submission" date="2023-11" db="EMBL/GenBank/DDBJ databases">
        <title>Coraliomargarita sp. nov., isolated from marine algae.</title>
        <authorList>
            <person name="Lee J.K."/>
            <person name="Baek J.H."/>
            <person name="Kim J.M."/>
            <person name="Choi D.G."/>
            <person name="Jeon C.O."/>
        </authorList>
    </citation>
    <scope>NUCLEOTIDE SEQUENCE [LARGE SCALE GENOMIC DNA]</scope>
    <source>
        <strain evidence="1 2">J2-16</strain>
    </source>
</reference>
<evidence type="ECO:0000313" key="1">
    <source>
        <dbReference type="EMBL" id="WPJ95145.1"/>
    </source>
</evidence>
<sequence>MAEMAQAMPEYFLSSAARNPAMTLLAATYWCYRQTQKNPSITERISMWGTLDLDQLLSFARFPNSKSFIKTLSKIPIEHAYTYQIQSLRELWAISSKRRLLQHLPTITGENFWLLTCFPPILDPAIHRLAAIEPQFEEYSIREIVSELANRREMACLQHWPYRNCLHSWPQLLRAYNKFLHKTNHVLETFAQPPIDGVEDEGFEIMPLKSRTALRREATEMSNCIESFAVQIGLSENYAYKLILPERATVLIKCDRRQWRIEEAMIVANARAVRPETMKLLRNWIRNYCQN</sequence>
<name>A0ABZ0RG47_9BACT</name>
<protein>
    <submittedName>
        <fullName evidence="1">Uncharacterized protein</fullName>
    </submittedName>
</protein>
<dbReference type="Proteomes" id="UP001324993">
    <property type="component" value="Chromosome"/>
</dbReference>
<organism evidence="1 2">
    <name type="scientific">Coraliomargarita algicola</name>
    <dbReference type="NCBI Taxonomy" id="3092156"/>
    <lineage>
        <taxon>Bacteria</taxon>
        <taxon>Pseudomonadati</taxon>
        <taxon>Verrucomicrobiota</taxon>
        <taxon>Opitutia</taxon>
        <taxon>Puniceicoccales</taxon>
        <taxon>Coraliomargaritaceae</taxon>
        <taxon>Coraliomargarita</taxon>
    </lineage>
</organism>
<gene>
    <name evidence="1" type="ORF">SH580_17105</name>
</gene>
<dbReference type="EMBL" id="CP138858">
    <property type="protein sequence ID" value="WPJ95145.1"/>
    <property type="molecule type" value="Genomic_DNA"/>
</dbReference>
<dbReference type="RefSeq" id="WP_319832038.1">
    <property type="nucleotide sequence ID" value="NZ_CP138858.1"/>
</dbReference>
<accession>A0ABZ0RG47</accession>
<proteinExistence type="predicted"/>